<dbReference type="InterPro" id="IPR052897">
    <property type="entry name" value="Sec-Metab_Biosynth_Hydrolase"/>
</dbReference>
<dbReference type="SUPFAM" id="SSF53474">
    <property type="entry name" value="alpha/beta-Hydrolases"/>
    <property type="match status" value="1"/>
</dbReference>
<dbReference type="EMBL" id="JAVRRD010000001">
    <property type="protein sequence ID" value="KAK5065026.1"/>
    <property type="molecule type" value="Genomic_DNA"/>
</dbReference>
<sequence length="249" mass="26860">MAIIVLVPGSFAPADLYTDFVEVIAKAGLETVVVDTPSVGRREGKGPATMTDDANEISRVVSPLIDQGKEVVLVAHSYGGIPTTQSLERLSPKARGAQGKSGGVLKVIYLTAVVLQVGMSNFELFGGTMPDFVSVADDYMSLSVEANAPLTFSDLPEDKALMWANRMSVHSTLSFKEKLTYPGYNDVQVHYILCEEDKIIPPQFQQAMIDLIKASSGNEVQVHSINSGHCPTHSQPDNLVNILKKIVQG</sequence>
<name>A0AAV9NST3_9EURO</name>
<dbReference type="AlphaFoldDB" id="A0AAV9NST3"/>
<dbReference type="InterPro" id="IPR029058">
    <property type="entry name" value="AB_hydrolase_fold"/>
</dbReference>
<evidence type="ECO:0000313" key="2">
    <source>
        <dbReference type="EMBL" id="KAK5065026.1"/>
    </source>
</evidence>
<dbReference type="PANTHER" id="PTHR37017:SF13">
    <property type="entry name" value="AB HYDROLASE-1 DOMAIN-CONTAINING PROTEIN"/>
    <property type="match status" value="1"/>
</dbReference>
<dbReference type="Proteomes" id="UP001358417">
    <property type="component" value="Unassembled WGS sequence"/>
</dbReference>
<dbReference type="PANTHER" id="PTHR37017">
    <property type="entry name" value="AB HYDROLASE-1 DOMAIN-CONTAINING PROTEIN-RELATED"/>
    <property type="match status" value="1"/>
</dbReference>
<feature type="domain" description="AB hydrolase-1" evidence="1">
    <location>
        <begin position="4"/>
        <end position="240"/>
    </location>
</feature>
<keyword evidence="3" id="KW-1185">Reference proteome</keyword>
<accession>A0AAV9NST3</accession>
<proteinExistence type="predicted"/>
<protein>
    <recommendedName>
        <fullName evidence="1">AB hydrolase-1 domain-containing protein</fullName>
    </recommendedName>
</protein>
<gene>
    <name evidence="2" type="ORF">LTR84_000861</name>
</gene>
<dbReference type="GeneID" id="89969083"/>
<dbReference type="Pfam" id="PF12697">
    <property type="entry name" value="Abhydrolase_6"/>
    <property type="match status" value="1"/>
</dbReference>
<dbReference type="InterPro" id="IPR000073">
    <property type="entry name" value="AB_hydrolase_1"/>
</dbReference>
<evidence type="ECO:0000259" key="1">
    <source>
        <dbReference type="Pfam" id="PF12697"/>
    </source>
</evidence>
<comment type="caution">
    <text evidence="2">The sequence shown here is derived from an EMBL/GenBank/DDBJ whole genome shotgun (WGS) entry which is preliminary data.</text>
</comment>
<dbReference type="RefSeq" id="XP_064712350.1">
    <property type="nucleotide sequence ID" value="XM_064844490.1"/>
</dbReference>
<organism evidence="2 3">
    <name type="scientific">Exophiala bonariae</name>
    <dbReference type="NCBI Taxonomy" id="1690606"/>
    <lineage>
        <taxon>Eukaryota</taxon>
        <taxon>Fungi</taxon>
        <taxon>Dikarya</taxon>
        <taxon>Ascomycota</taxon>
        <taxon>Pezizomycotina</taxon>
        <taxon>Eurotiomycetes</taxon>
        <taxon>Chaetothyriomycetidae</taxon>
        <taxon>Chaetothyriales</taxon>
        <taxon>Herpotrichiellaceae</taxon>
        <taxon>Exophiala</taxon>
    </lineage>
</organism>
<dbReference type="Gene3D" id="3.40.50.1820">
    <property type="entry name" value="alpha/beta hydrolase"/>
    <property type="match status" value="1"/>
</dbReference>
<reference evidence="2 3" key="1">
    <citation type="submission" date="2023-08" db="EMBL/GenBank/DDBJ databases">
        <title>Black Yeasts Isolated from many extreme environments.</title>
        <authorList>
            <person name="Coleine C."/>
            <person name="Stajich J.E."/>
            <person name="Selbmann L."/>
        </authorList>
    </citation>
    <scope>NUCLEOTIDE SEQUENCE [LARGE SCALE GENOMIC DNA]</scope>
    <source>
        <strain evidence="2 3">CCFEE 5792</strain>
    </source>
</reference>
<evidence type="ECO:0000313" key="3">
    <source>
        <dbReference type="Proteomes" id="UP001358417"/>
    </source>
</evidence>